<dbReference type="CDD" id="cd00751">
    <property type="entry name" value="thiolase"/>
    <property type="match status" value="1"/>
</dbReference>
<dbReference type="GO" id="GO:0003985">
    <property type="term" value="F:acetyl-CoA C-acetyltransferase activity"/>
    <property type="evidence" value="ECO:0007669"/>
    <property type="project" value="UniProtKB-EC"/>
</dbReference>
<feature type="active site" description="Proton acceptor" evidence="11">
    <location>
        <position position="349"/>
    </location>
</feature>
<comment type="subcellular location">
    <subcellularLocation>
        <location evidence="2">Cytoplasm</location>
    </subcellularLocation>
    <subcellularLocation>
        <location evidence="1">Peroxisome</location>
    </subcellularLocation>
</comment>
<protein>
    <recommendedName>
        <fullName evidence="9">Acetyl-CoA acetyltransferase</fullName>
    </recommendedName>
</protein>
<dbReference type="GO" id="GO:0005737">
    <property type="term" value="C:cytoplasm"/>
    <property type="evidence" value="ECO:0007669"/>
    <property type="project" value="UniProtKB-SubCell"/>
</dbReference>
<keyword evidence="6" id="KW-0443">Lipid metabolism</keyword>
<evidence type="ECO:0000256" key="4">
    <source>
        <dbReference type="ARBA" id="ARBA00022679"/>
    </source>
</evidence>
<evidence type="ECO:0000256" key="10">
    <source>
        <dbReference type="ARBA" id="ARBA00051550"/>
    </source>
</evidence>
<dbReference type="Pfam" id="PF02803">
    <property type="entry name" value="Thiolase_C"/>
    <property type="match status" value="1"/>
</dbReference>
<feature type="domain" description="Thiolase C-terminal" evidence="14">
    <location>
        <begin position="270"/>
        <end position="390"/>
    </location>
</feature>
<dbReference type="GO" id="GO:0006635">
    <property type="term" value="P:fatty acid beta-oxidation"/>
    <property type="evidence" value="ECO:0007669"/>
    <property type="project" value="TreeGrafter"/>
</dbReference>
<keyword evidence="5" id="KW-0276">Fatty acid metabolism</keyword>
<evidence type="ECO:0000256" key="5">
    <source>
        <dbReference type="ARBA" id="ARBA00022832"/>
    </source>
</evidence>
<dbReference type="InterPro" id="IPR002155">
    <property type="entry name" value="Thiolase"/>
</dbReference>
<dbReference type="Gene3D" id="3.40.47.10">
    <property type="match status" value="1"/>
</dbReference>
<dbReference type="PANTHER" id="PTHR43853">
    <property type="entry name" value="3-KETOACYL-COA THIOLASE, PEROXISOMAL"/>
    <property type="match status" value="1"/>
</dbReference>
<keyword evidence="8 12" id="KW-0012">Acyltransferase</keyword>
<evidence type="ECO:0000256" key="1">
    <source>
        <dbReference type="ARBA" id="ARBA00004275"/>
    </source>
</evidence>
<evidence type="ECO:0000313" key="15">
    <source>
        <dbReference type="EMBL" id="SFR04647.1"/>
    </source>
</evidence>
<name>A0A1I6DGW7_9FIRM</name>
<evidence type="ECO:0000256" key="2">
    <source>
        <dbReference type="ARBA" id="ARBA00004496"/>
    </source>
</evidence>
<evidence type="ECO:0000256" key="8">
    <source>
        <dbReference type="ARBA" id="ARBA00023315"/>
    </source>
</evidence>
<evidence type="ECO:0000256" key="7">
    <source>
        <dbReference type="ARBA" id="ARBA00023140"/>
    </source>
</evidence>
<dbReference type="SUPFAM" id="SSF53901">
    <property type="entry name" value="Thiolase-like"/>
    <property type="match status" value="2"/>
</dbReference>
<sequence>MREVYLVEGVRTAIAKSGKKSWFANIRADDLAALVINEVLERAGITGKQREQVDDVMLGGTYLMKEMGSNIGRYATIMAGMPYSVPGCTVDRLCGSGLQTIAFAISSIAMGWADLIIAGGVQHMTHVPMLSGVDPNPRLGEFCDPNMIRMGYTAEMVARRFNISREKQDQMAVESHAKAHKATEEGLFKDEILPVEAEVPTEDGGTKKMVVDRDQGIRPGTTMETLAKLKTVFMDDEKATVTAGNSSQTNDAAAAVLIASKEKAKELGLKPKMKLVGYSVVGVDPALMGIGPAFVIPKVLKQAGMTVDQIDIWEINEAFASQAVYCTEKLGIRNHPLLNPRGSGIALGHPLGCTGARIATTIMHEMPYYSAKYAVESMCIGHGQGAAAIWEWVG</sequence>
<dbReference type="PIRSF" id="PIRSF000429">
    <property type="entry name" value="Ac-CoA_Ac_transf"/>
    <property type="match status" value="1"/>
</dbReference>
<feature type="active site" description="Acyl-thioester intermediate" evidence="11">
    <location>
        <position position="94"/>
    </location>
</feature>
<dbReference type="InterPro" id="IPR020617">
    <property type="entry name" value="Thiolase_C"/>
</dbReference>
<dbReference type="InterPro" id="IPR050215">
    <property type="entry name" value="Thiolase-like_sf_Thiolase"/>
</dbReference>
<evidence type="ECO:0000256" key="12">
    <source>
        <dbReference type="RuleBase" id="RU003557"/>
    </source>
</evidence>
<dbReference type="Proteomes" id="UP000199584">
    <property type="component" value="Unassembled WGS sequence"/>
</dbReference>
<dbReference type="EMBL" id="FOYM01000010">
    <property type="protein sequence ID" value="SFR04647.1"/>
    <property type="molecule type" value="Genomic_DNA"/>
</dbReference>
<evidence type="ECO:0000256" key="6">
    <source>
        <dbReference type="ARBA" id="ARBA00023098"/>
    </source>
</evidence>
<dbReference type="GO" id="GO:0010124">
    <property type="term" value="P:phenylacetate catabolic process"/>
    <property type="evidence" value="ECO:0007669"/>
    <property type="project" value="TreeGrafter"/>
</dbReference>
<organism evidence="15 16">
    <name type="scientific">Desulfoscipio geothermicus DSM 3669</name>
    <dbReference type="NCBI Taxonomy" id="1121426"/>
    <lineage>
        <taxon>Bacteria</taxon>
        <taxon>Bacillati</taxon>
        <taxon>Bacillota</taxon>
        <taxon>Clostridia</taxon>
        <taxon>Eubacteriales</taxon>
        <taxon>Desulfallaceae</taxon>
        <taxon>Desulfoscipio</taxon>
    </lineage>
</organism>
<keyword evidence="4 12" id="KW-0808">Transferase</keyword>
<dbReference type="PANTHER" id="PTHR43853:SF8">
    <property type="entry name" value="3-KETOACYL-COA THIOLASE, PEROXISOMAL"/>
    <property type="match status" value="1"/>
</dbReference>
<gene>
    <name evidence="15" type="ORF">SAMN05660706_110118</name>
</gene>
<dbReference type="InterPro" id="IPR016039">
    <property type="entry name" value="Thiolase-like"/>
</dbReference>
<evidence type="ECO:0000259" key="13">
    <source>
        <dbReference type="Pfam" id="PF00108"/>
    </source>
</evidence>
<keyword evidence="16" id="KW-1185">Reference proteome</keyword>
<feature type="active site" description="Proton acceptor" evidence="11">
    <location>
        <position position="379"/>
    </location>
</feature>
<keyword evidence="7" id="KW-0576">Peroxisome</keyword>
<dbReference type="RefSeq" id="WP_092482927.1">
    <property type="nucleotide sequence ID" value="NZ_FOYM01000010.1"/>
</dbReference>
<comment type="similarity">
    <text evidence="3 12">Belongs to the thiolase-like superfamily. Thiolase family.</text>
</comment>
<accession>A0A1I6DGW7</accession>
<feature type="domain" description="Thiolase N-terminal" evidence="13">
    <location>
        <begin position="4"/>
        <end position="261"/>
    </location>
</feature>
<dbReference type="STRING" id="39060.SAMN05660706_110118"/>
<evidence type="ECO:0000256" key="11">
    <source>
        <dbReference type="PIRSR" id="PIRSR000429-1"/>
    </source>
</evidence>
<evidence type="ECO:0000313" key="16">
    <source>
        <dbReference type="Proteomes" id="UP000199584"/>
    </source>
</evidence>
<dbReference type="AlphaFoldDB" id="A0A1I6DGW7"/>
<comment type="catalytic activity">
    <reaction evidence="10">
        <text>2 acetyl-CoA = acetoacetyl-CoA + CoA</text>
        <dbReference type="Rhea" id="RHEA:21036"/>
        <dbReference type="ChEBI" id="CHEBI:57286"/>
        <dbReference type="ChEBI" id="CHEBI:57287"/>
        <dbReference type="ChEBI" id="CHEBI:57288"/>
        <dbReference type="EC" id="2.3.1.9"/>
    </reaction>
</comment>
<evidence type="ECO:0000259" key="14">
    <source>
        <dbReference type="Pfam" id="PF02803"/>
    </source>
</evidence>
<dbReference type="OrthoDB" id="9764638at2"/>
<proteinExistence type="inferred from homology"/>
<dbReference type="FunFam" id="3.40.47.10:FF:000010">
    <property type="entry name" value="Acetyl-CoA acetyltransferase (Thiolase)"/>
    <property type="match status" value="1"/>
</dbReference>
<evidence type="ECO:0000256" key="9">
    <source>
        <dbReference type="ARBA" id="ARBA00044137"/>
    </source>
</evidence>
<dbReference type="NCBIfam" id="TIGR01930">
    <property type="entry name" value="AcCoA-C-Actrans"/>
    <property type="match status" value="1"/>
</dbReference>
<dbReference type="Pfam" id="PF00108">
    <property type="entry name" value="Thiolase_N"/>
    <property type="match status" value="1"/>
</dbReference>
<dbReference type="InterPro" id="IPR020616">
    <property type="entry name" value="Thiolase_N"/>
</dbReference>
<reference evidence="16" key="1">
    <citation type="submission" date="2016-10" db="EMBL/GenBank/DDBJ databases">
        <authorList>
            <person name="Varghese N."/>
            <person name="Submissions S."/>
        </authorList>
    </citation>
    <scope>NUCLEOTIDE SEQUENCE [LARGE SCALE GENOMIC DNA]</scope>
    <source>
        <strain evidence="16">DSM 3669</strain>
    </source>
</reference>
<evidence type="ECO:0000256" key="3">
    <source>
        <dbReference type="ARBA" id="ARBA00010982"/>
    </source>
</evidence>